<name>A0A454JEF5_9NEIS</name>
<organism evidence="1 2">
    <name type="scientific">Aquitalea palustris</name>
    <dbReference type="NCBI Taxonomy" id="2480983"/>
    <lineage>
        <taxon>Bacteria</taxon>
        <taxon>Pseudomonadati</taxon>
        <taxon>Pseudomonadota</taxon>
        <taxon>Betaproteobacteria</taxon>
        <taxon>Neisseriales</taxon>
        <taxon>Chromobacteriaceae</taxon>
        <taxon>Aquitalea</taxon>
    </lineage>
</organism>
<protein>
    <submittedName>
        <fullName evidence="1">Uncharacterized protein</fullName>
    </submittedName>
</protein>
<dbReference type="EMBL" id="RFAR01000085">
    <property type="protein sequence ID" value="RMC93299.1"/>
    <property type="molecule type" value="Genomic_DNA"/>
</dbReference>
<reference evidence="1 2" key="1">
    <citation type="submission" date="2018-10" db="EMBL/GenBank/DDBJ databases">
        <title>Draft genome sequence of Aquitalea MWU14-2217 isolated from a wild cranberry bog in Provincetown, Massachusetts.</title>
        <authorList>
            <person name="Ebadzadsahrai G."/>
            <person name="Soby S."/>
        </authorList>
    </citation>
    <scope>NUCLEOTIDE SEQUENCE [LARGE SCALE GENOMIC DNA]</scope>
    <source>
        <strain evidence="1 2">MWU14-2217</strain>
    </source>
</reference>
<dbReference type="AlphaFoldDB" id="A0A454JEF5"/>
<evidence type="ECO:0000313" key="2">
    <source>
        <dbReference type="Proteomes" id="UP000274139"/>
    </source>
</evidence>
<sequence>MHNASARLLQQCPTLKPAALVQHCHHTRSTMRAIFLLCCILSLSACSDLLQSGKDLLQSLNKPSNVAQNKDKDSNHDCLIRKYLIGWGKEYKEGNSSPFVSSYGIMTDQGKLHVDDGAVFHDIMNKQGQEVALLMSSATGGWIVDLPNYDNRMRLRASVMCHQGYPDKS</sequence>
<gene>
    <name evidence="1" type="ORF">EAY64_17395</name>
</gene>
<evidence type="ECO:0000313" key="1">
    <source>
        <dbReference type="EMBL" id="RMC93299.1"/>
    </source>
</evidence>
<dbReference type="Proteomes" id="UP000274139">
    <property type="component" value="Unassembled WGS sequence"/>
</dbReference>
<comment type="caution">
    <text evidence="1">The sequence shown here is derived from an EMBL/GenBank/DDBJ whole genome shotgun (WGS) entry which is preliminary data.</text>
</comment>
<accession>A0A454JEF5</accession>
<keyword evidence="2" id="KW-1185">Reference proteome</keyword>
<proteinExistence type="predicted"/>